<keyword evidence="5 7" id="KW-0560">Oxidoreductase</keyword>
<dbReference type="STRING" id="576118.SAMN05216216_12914"/>
<sequence length="196" mass="22124">MNVSEAIRTRRSVKIFKDTEPLDKETVESLIEAATWAPNHYFTEPWKFFVVQGEARKQLSEVMKKWAAAKADDPNSPEAEKRIMKVGAKPLLAPTIIIVALSRDLDNKKAIYTEDVCAVAAATQNMLLEAHSRDIGAIWKSGPAYQAEPVKDFFKLRQDEEILGAVFLGESAMRKDVKVNRIPHEEKTEWITGEPE</sequence>
<dbReference type="CDD" id="cd02135">
    <property type="entry name" value="YdjA-like"/>
    <property type="match status" value="1"/>
</dbReference>
<dbReference type="AlphaFoldDB" id="A0A1G9I2I3"/>
<name>A0A1G9I2I3_9BACL</name>
<feature type="binding site" evidence="8">
    <location>
        <position position="40"/>
    </location>
    <ligand>
        <name>FMN</name>
        <dbReference type="ChEBI" id="CHEBI:58210"/>
        <note>ligand shared between dimeric partners</note>
    </ligand>
</feature>
<dbReference type="Proteomes" id="UP000199008">
    <property type="component" value="Unassembled WGS sequence"/>
</dbReference>
<dbReference type="InterPro" id="IPR026021">
    <property type="entry name" value="YdjA-like"/>
</dbReference>
<proteinExistence type="inferred from homology"/>
<feature type="binding site" description="in other chain" evidence="8">
    <location>
        <begin position="10"/>
        <end position="12"/>
    </location>
    <ligand>
        <name>FMN</name>
        <dbReference type="ChEBI" id="CHEBI:58210"/>
        <note>ligand shared between dimeric partners</note>
    </ligand>
</feature>
<dbReference type="PANTHER" id="PTHR43821">
    <property type="entry name" value="NAD(P)H NITROREDUCTASE YDJA-RELATED"/>
    <property type="match status" value="1"/>
</dbReference>
<evidence type="ECO:0000256" key="5">
    <source>
        <dbReference type="ARBA" id="ARBA00023002"/>
    </source>
</evidence>
<reference evidence="11" key="1">
    <citation type="submission" date="2016-10" db="EMBL/GenBank/DDBJ databases">
        <authorList>
            <person name="Varghese N."/>
            <person name="Submissions S."/>
        </authorList>
    </citation>
    <scope>NUCLEOTIDE SEQUENCE [LARGE SCALE GENOMIC DNA]</scope>
    <source>
        <strain evidence="11">CGMCC 1.8895</strain>
    </source>
</reference>
<accession>A0A1G9I2I3</accession>
<evidence type="ECO:0000256" key="7">
    <source>
        <dbReference type="PIRNR" id="PIRNR000232"/>
    </source>
</evidence>
<dbReference type="GO" id="GO:0016491">
    <property type="term" value="F:oxidoreductase activity"/>
    <property type="evidence" value="ECO:0007669"/>
    <property type="project" value="UniProtKB-UniRule"/>
</dbReference>
<dbReference type="SUPFAM" id="SSF55469">
    <property type="entry name" value="FMN-dependent nitroreductase-like"/>
    <property type="match status" value="1"/>
</dbReference>
<dbReference type="OrthoDB" id="9804207at2"/>
<keyword evidence="2 7" id="KW-0285">Flavoprotein</keyword>
<evidence type="ECO:0000313" key="10">
    <source>
        <dbReference type="EMBL" id="SDL19419.1"/>
    </source>
</evidence>
<evidence type="ECO:0000256" key="1">
    <source>
        <dbReference type="ARBA" id="ARBA00007118"/>
    </source>
</evidence>
<comment type="cofactor">
    <cofactor evidence="8">
        <name>FMN</name>
        <dbReference type="ChEBI" id="CHEBI:58210"/>
    </cofactor>
    <text evidence="8">Binds 1 FMN per subunit.</text>
</comment>
<protein>
    <recommendedName>
        <fullName evidence="7">Putative NAD(P)H nitroreductase</fullName>
        <ecNumber evidence="7">1.-.-.-</ecNumber>
    </recommendedName>
</protein>
<evidence type="ECO:0000256" key="3">
    <source>
        <dbReference type="ARBA" id="ARBA00022643"/>
    </source>
</evidence>
<keyword evidence="3 7" id="KW-0288">FMN</keyword>
<evidence type="ECO:0000256" key="8">
    <source>
        <dbReference type="PIRSR" id="PIRSR000232-1"/>
    </source>
</evidence>
<dbReference type="EMBL" id="FNFY01000029">
    <property type="protein sequence ID" value="SDL19419.1"/>
    <property type="molecule type" value="Genomic_DNA"/>
</dbReference>
<dbReference type="RefSeq" id="WP_092987772.1">
    <property type="nucleotide sequence ID" value="NZ_FNFY01000029.1"/>
</dbReference>
<dbReference type="Gene3D" id="3.40.109.10">
    <property type="entry name" value="NADH Oxidase"/>
    <property type="match status" value="1"/>
</dbReference>
<evidence type="ECO:0000256" key="4">
    <source>
        <dbReference type="ARBA" id="ARBA00022857"/>
    </source>
</evidence>
<feature type="domain" description="Nitroreductase" evidence="9">
    <location>
        <begin position="7"/>
        <end position="169"/>
    </location>
</feature>
<organism evidence="10 11">
    <name type="scientific">Lacicoccus qingdaonensis</name>
    <dbReference type="NCBI Taxonomy" id="576118"/>
    <lineage>
        <taxon>Bacteria</taxon>
        <taxon>Bacillati</taxon>
        <taxon>Bacillota</taxon>
        <taxon>Bacilli</taxon>
        <taxon>Bacillales</taxon>
        <taxon>Salinicoccaceae</taxon>
        <taxon>Lacicoccus</taxon>
    </lineage>
</organism>
<dbReference type="PIRSF" id="PIRSF000232">
    <property type="entry name" value="YdjA"/>
    <property type="match status" value="1"/>
</dbReference>
<feature type="binding site" description="in other chain" evidence="8">
    <location>
        <begin position="139"/>
        <end position="141"/>
    </location>
    <ligand>
        <name>FMN</name>
        <dbReference type="ChEBI" id="CHEBI:58210"/>
        <note>ligand shared between dimeric partners</note>
    </ligand>
</feature>
<dbReference type="InterPro" id="IPR029479">
    <property type="entry name" value="Nitroreductase"/>
</dbReference>
<evidence type="ECO:0000259" key="9">
    <source>
        <dbReference type="Pfam" id="PF00881"/>
    </source>
</evidence>
<keyword evidence="6 7" id="KW-0520">NAD</keyword>
<evidence type="ECO:0000256" key="6">
    <source>
        <dbReference type="ARBA" id="ARBA00023027"/>
    </source>
</evidence>
<dbReference type="PANTHER" id="PTHR43821:SF1">
    <property type="entry name" value="NAD(P)H NITROREDUCTASE YDJA-RELATED"/>
    <property type="match status" value="1"/>
</dbReference>
<comment type="similarity">
    <text evidence="1 7">Belongs to the nitroreductase family.</text>
</comment>
<keyword evidence="4 7" id="KW-0521">NADP</keyword>
<dbReference type="InterPro" id="IPR000415">
    <property type="entry name" value="Nitroreductase-like"/>
</dbReference>
<evidence type="ECO:0000256" key="2">
    <source>
        <dbReference type="ARBA" id="ARBA00022630"/>
    </source>
</evidence>
<dbReference type="Pfam" id="PF00881">
    <property type="entry name" value="Nitroreductase"/>
    <property type="match status" value="1"/>
</dbReference>
<gene>
    <name evidence="10" type="ORF">SAMN05216216_12914</name>
</gene>
<evidence type="ECO:0000313" key="11">
    <source>
        <dbReference type="Proteomes" id="UP000199008"/>
    </source>
</evidence>
<dbReference type="InterPro" id="IPR052530">
    <property type="entry name" value="NAD(P)H_nitroreductase"/>
</dbReference>
<dbReference type="EC" id="1.-.-.-" evidence="7"/>
<keyword evidence="11" id="KW-1185">Reference proteome</keyword>